<dbReference type="GO" id="GO:0006508">
    <property type="term" value="P:proteolysis"/>
    <property type="evidence" value="ECO:0007669"/>
    <property type="project" value="InterPro"/>
</dbReference>
<keyword evidence="2" id="KW-0378">Hydrolase</keyword>
<reference evidence="2" key="1">
    <citation type="journal article" date="2013" name="Lancet">
        <title>First case of E anophelis outbreak in an intensive-care unit.</title>
        <authorList>
            <person name="Teo J."/>
            <person name="Tan S.Y."/>
            <person name="Tay M."/>
            <person name="Ding Y."/>
            <person name="Kjelleberg S."/>
            <person name="Givskov M."/>
            <person name="Lin R.T."/>
            <person name="Yang L."/>
        </authorList>
    </citation>
    <scope>NUCLEOTIDE SEQUENCE [LARGE SCALE GENOMIC DNA]</scope>
    <source>
        <strain evidence="2">NUHP1</strain>
    </source>
</reference>
<dbReference type="PANTHER" id="PTHR12147">
    <property type="entry name" value="METALLOPEPTIDASE M28 FAMILY MEMBER"/>
    <property type="match status" value="1"/>
</dbReference>
<reference evidence="2" key="2">
    <citation type="journal article" date="2015" name="Genome Biol. Evol.">
        <title>Complete Genome Sequence and Transcriptomic Analysis of the Novel Pathogen Elizabethkingia anophelis in Response to Oxidative Stress.</title>
        <authorList>
            <person name="Li Y."/>
            <person name="Liu Y."/>
            <person name="Chew S.C."/>
            <person name="Tay M."/>
            <person name="Salido M.M."/>
            <person name="Teo J."/>
            <person name="Lauro F.M."/>
            <person name="Givskov M."/>
            <person name="Yang L."/>
        </authorList>
    </citation>
    <scope>NUCLEOTIDE SEQUENCE</scope>
    <source>
        <strain evidence="2">NUHP1</strain>
    </source>
</reference>
<dbReference type="Gene3D" id="3.40.630.10">
    <property type="entry name" value="Zn peptidases"/>
    <property type="match status" value="1"/>
</dbReference>
<dbReference type="PANTHER" id="PTHR12147:SF26">
    <property type="entry name" value="PEPTIDASE M28 DOMAIN-CONTAINING PROTEIN"/>
    <property type="match status" value="1"/>
</dbReference>
<dbReference type="Pfam" id="PF04389">
    <property type="entry name" value="Peptidase_M28"/>
    <property type="match status" value="1"/>
</dbReference>
<keyword evidence="2" id="KW-0645">Protease</keyword>
<dbReference type="eggNOG" id="COG2234">
    <property type="taxonomic scope" value="Bacteria"/>
</dbReference>
<sequence>MKNIAILAFGLASGLYFSQEIKEARIKEIVSTLASDEMKGRKFGTEENLKAAQYIAEQFKQNKLDYCYGDSYLVPFTYKDGKTYYNVCGVKKGTEDSYIAFGAHFDHIGEAKEGEDKIFNGADDDASGVSTVIGLSDYYKGKKTREGLIFMAFNAEEIGLVGSKYLANDEKFQTYIPKIKALFNFEMLGTPSAFGLNKVYMTGHDQSDLDEIINANAPKGFEVAPDPYLSEKLFFRSDNVNFVKKGIVAHSFSTVDMEHQNHYHQVNDDINVINTQNLAQIVNSFAKTIDQLMKKDFKPKYVKPLQ</sequence>
<dbReference type="KEGG" id="eao:BD94_1265"/>
<dbReference type="SUPFAM" id="SSF53187">
    <property type="entry name" value="Zn-dependent exopeptidases"/>
    <property type="match status" value="1"/>
</dbReference>
<dbReference type="EMBL" id="CP007547">
    <property type="protein sequence ID" value="AIL45040.1"/>
    <property type="molecule type" value="Genomic_DNA"/>
</dbReference>
<dbReference type="STRING" id="1338011.BD94_1265"/>
<proteinExistence type="predicted"/>
<dbReference type="RefSeq" id="WP_024565109.1">
    <property type="nucleotide sequence ID" value="NZ_CP007547.1"/>
</dbReference>
<dbReference type="AlphaFoldDB" id="A0A077EHK7"/>
<gene>
    <name evidence="2" type="ORF">BD94_1265</name>
</gene>
<dbReference type="Proteomes" id="UP000028933">
    <property type="component" value="Chromosome"/>
</dbReference>
<dbReference type="HOGENOM" id="CLU_019932_0_2_10"/>
<evidence type="ECO:0000313" key="2">
    <source>
        <dbReference type="EMBL" id="AIL45040.1"/>
    </source>
</evidence>
<feature type="domain" description="Peptidase M28" evidence="1">
    <location>
        <begin position="86"/>
        <end position="286"/>
    </location>
</feature>
<evidence type="ECO:0000259" key="1">
    <source>
        <dbReference type="Pfam" id="PF04389"/>
    </source>
</evidence>
<protein>
    <submittedName>
        <fullName evidence="2">Aminopeptidase</fullName>
    </submittedName>
</protein>
<dbReference type="GO" id="GO:0008235">
    <property type="term" value="F:metalloexopeptidase activity"/>
    <property type="evidence" value="ECO:0007669"/>
    <property type="project" value="InterPro"/>
</dbReference>
<organism evidence="2 3">
    <name type="scientific">Elizabethkingia anophelis NUHP1</name>
    <dbReference type="NCBI Taxonomy" id="1338011"/>
    <lineage>
        <taxon>Bacteria</taxon>
        <taxon>Pseudomonadati</taxon>
        <taxon>Bacteroidota</taxon>
        <taxon>Flavobacteriia</taxon>
        <taxon>Flavobacteriales</taxon>
        <taxon>Weeksellaceae</taxon>
        <taxon>Elizabethkingia</taxon>
    </lineage>
</organism>
<dbReference type="GO" id="GO:0004177">
    <property type="term" value="F:aminopeptidase activity"/>
    <property type="evidence" value="ECO:0007669"/>
    <property type="project" value="UniProtKB-KW"/>
</dbReference>
<dbReference type="InterPro" id="IPR045175">
    <property type="entry name" value="M28_fam"/>
</dbReference>
<dbReference type="InterPro" id="IPR007484">
    <property type="entry name" value="Peptidase_M28"/>
</dbReference>
<keyword evidence="2" id="KW-0031">Aminopeptidase</keyword>
<accession>A0A077EHK7</accession>
<evidence type="ECO:0000313" key="3">
    <source>
        <dbReference type="Proteomes" id="UP000028933"/>
    </source>
</evidence>
<name>A0A077EHK7_9FLAO</name>